<evidence type="ECO:0000313" key="7">
    <source>
        <dbReference type="Proteomes" id="UP000281726"/>
    </source>
</evidence>
<dbReference type="SUPFAM" id="SSF46785">
    <property type="entry name" value="Winged helix' DNA-binding domain"/>
    <property type="match status" value="1"/>
</dbReference>
<comment type="caution">
    <text evidence="6">The sequence shown here is derived from an EMBL/GenBank/DDBJ whole genome shotgun (WGS) entry which is preliminary data.</text>
</comment>
<evidence type="ECO:0000256" key="2">
    <source>
        <dbReference type="ARBA" id="ARBA00023015"/>
    </source>
</evidence>
<dbReference type="GO" id="GO:0003700">
    <property type="term" value="F:DNA-binding transcription factor activity"/>
    <property type="evidence" value="ECO:0007669"/>
    <property type="project" value="InterPro"/>
</dbReference>
<reference evidence="6 7" key="1">
    <citation type="journal article" date="2004" name="Syst. Appl. Microbiol.">
        <title>Cryptoendolithic actinomycetes from antarctic sandstone rock samples: Micromonospora endolithica sp. nov. and two isolates related to Micromonospora coerulea Jensen 1932.</title>
        <authorList>
            <person name="Hirsch P."/>
            <person name="Mevs U."/>
            <person name="Kroppenstedt R.M."/>
            <person name="Schumann P."/>
            <person name="Stackebrandt E."/>
        </authorList>
    </citation>
    <scope>NUCLEOTIDE SEQUENCE [LARGE SCALE GENOMIC DNA]</scope>
    <source>
        <strain evidence="6 7">JCM 12677</strain>
    </source>
</reference>
<dbReference type="PRINTS" id="PR00039">
    <property type="entry name" value="HTHLYSR"/>
</dbReference>
<accession>A0A3A9YZI9</accession>
<dbReference type="Pfam" id="PF03466">
    <property type="entry name" value="LysR_substrate"/>
    <property type="match status" value="1"/>
</dbReference>
<dbReference type="InterPro" id="IPR000847">
    <property type="entry name" value="LysR_HTH_N"/>
</dbReference>
<organism evidence="6 7">
    <name type="scientific">Micromonospora endolithica</name>
    <dbReference type="NCBI Taxonomy" id="230091"/>
    <lineage>
        <taxon>Bacteria</taxon>
        <taxon>Bacillati</taxon>
        <taxon>Actinomycetota</taxon>
        <taxon>Actinomycetes</taxon>
        <taxon>Micromonosporales</taxon>
        <taxon>Micromonosporaceae</taxon>
        <taxon>Micromonospora</taxon>
    </lineage>
</organism>
<evidence type="ECO:0000256" key="1">
    <source>
        <dbReference type="ARBA" id="ARBA00009437"/>
    </source>
</evidence>
<keyword evidence="2" id="KW-0805">Transcription regulation</keyword>
<dbReference type="GO" id="GO:0003677">
    <property type="term" value="F:DNA binding"/>
    <property type="evidence" value="ECO:0007669"/>
    <property type="project" value="UniProtKB-KW"/>
</dbReference>
<dbReference type="Gene3D" id="1.10.10.10">
    <property type="entry name" value="Winged helix-like DNA-binding domain superfamily/Winged helix DNA-binding domain"/>
    <property type="match status" value="2"/>
</dbReference>
<feature type="domain" description="HTH lysR-type" evidence="5">
    <location>
        <begin position="84"/>
        <end position="141"/>
    </location>
</feature>
<evidence type="ECO:0000256" key="3">
    <source>
        <dbReference type="ARBA" id="ARBA00023125"/>
    </source>
</evidence>
<dbReference type="Gene3D" id="3.40.190.10">
    <property type="entry name" value="Periplasmic binding protein-like II"/>
    <property type="match status" value="2"/>
</dbReference>
<dbReference type="InterPro" id="IPR036388">
    <property type="entry name" value="WH-like_DNA-bd_sf"/>
</dbReference>
<proteinExistence type="inferred from homology"/>
<dbReference type="AlphaFoldDB" id="A0A3A9YZI9"/>
<comment type="similarity">
    <text evidence="1">Belongs to the LysR transcriptional regulatory family.</text>
</comment>
<dbReference type="Proteomes" id="UP000281726">
    <property type="component" value="Unassembled WGS sequence"/>
</dbReference>
<gene>
    <name evidence="6" type="ORF">D7223_24420</name>
</gene>
<dbReference type="Pfam" id="PF00126">
    <property type="entry name" value="HTH_1"/>
    <property type="match status" value="1"/>
</dbReference>
<dbReference type="GO" id="GO:0032993">
    <property type="term" value="C:protein-DNA complex"/>
    <property type="evidence" value="ECO:0007669"/>
    <property type="project" value="TreeGrafter"/>
</dbReference>
<protein>
    <submittedName>
        <fullName evidence="6">LysR family transcriptional regulator</fullName>
    </submittedName>
</protein>
<dbReference type="PANTHER" id="PTHR30346">
    <property type="entry name" value="TRANSCRIPTIONAL DUAL REGULATOR HCAR-RELATED"/>
    <property type="match status" value="1"/>
</dbReference>
<dbReference type="SUPFAM" id="SSF53850">
    <property type="entry name" value="Periplasmic binding protein-like II"/>
    <property type="match status" value="1"/>
</dbReference>
<evidence type="ECO:0000259" key="5">
    <source>
        <dbReference type="PROSITE" id="PS50931"/>
    </source>
</evidence>
<name>A0A3A9YZI9_9ACTN</name>
<sequence>MDLRLVLGVADGADQSALASRLGLGETAVRKRLRRLATSGATPWLRRAGSGYHLTDGGRAALGAIGEAASACAAVTAVLGVEVLPVRHVRVVTAILASGSISGAARQLGLPQPSLSAQLSRIERRWGNVLFQRAPGGVSATPALDRLLPHLRLLEKSLSRLAATGMPEDDPGVPCDLEVACEFGFTGLLDALRDEALVDVQQHIVSVPGPDWTPDMRNADICVYADLPLASLTTPPGWTTAVAFEEPAYVLLPRTAVSDRETVELRDLAGHDWLTGPAGTRNHRSVLAVCRAAGFVPRVRFTALNGPSGRHILEAGEAVALTSATLVPAGALRTVRLAEDLRVRLVVGWRHGGPATATAEWMVRWLREQHVQRLAQRRPELLAELRADPVGWPGYVDA</sequence>
<dbReference type="InterPro" id="IPR036390">
    <property type="entry name" value="WH_DNA-bd_sf"/>
</dbReference>
<keyword evidence="3" id="KW-0238">DNA-binding</keyword>
<dbReference type="InterPro" id="IPR005119">
    <property type="entry name" value="LysR_subst-bd"/>
</dbReference>
<dbReference type="EMBL" id="RBAK01000011">
    <property type="protein sequence ID" value="RKN41478.1"/>
    <property type="molecule type" value="Genomic_DNA"/>
</dbReference>
<keyword evidence="7" id="KW-1185">Reference proteome</keyword>
<evidence type="ECO:0000256" key="4">
    <source>
        <dbReference type="ARBA" id="ARBA00023163"/>
    </source>
</evidence>
<keyword evidence="4" id="KW-0804">Transcription</keyword>
<dbReference type="PROSITE" id="PS50931">
    <property type="entry name" value="HTH_LYSR"/>
    <property type="match status" value="1"/>
</dbReference>
<dbReference type="PANTHER" id="PTHR30346:SF29">
    <property type="entry name" value="LYSR SUBSTRATE-BINDING"/>
    <property type="match status" value="1"/>
</dbReference>
<evidence type="ECO:0000313" key="6">
    <source>
        <dbReference type="EMBL" id="RKN41478.1"/>
    </source>
</evidence>